<evidence type="ECO:0000256" key="1">
    <source>
        <dbReference type="ARBA" id="ARBA00004141"/>
    </source>
</evidence>
<feature type="compositionally biased region" description="Low complexity" evidence="5">
    <location>
        <begin position="1344"/>
        <end position="1372"/>
    </location>
</feature>
<evidence type="ECO:0000313" key="7">
    <source>
        <dbReference type="EMBL" id="KAA1100585.1"/>
    </source>
</evidence>
<evidence type="ECO:0000256" key="3">
    <source>
        <dbReference type="ARBA" id="ARBA00022989"/>
    </source>
</evidence>
<feature type="region of interest" description="Disordered" evidence="5">
    <location>
        <begin position="1316"/>
        <end position="1415"/>
    </location>
</feature>
<dbReference type="PANTHER" id="PTHR12570">
    <property type="match status" value="1"/>
</dbReference>
<dbReference type="GO" id="GO:0016020">
    <property type="term" value="C:membrane"/>
    <property type="evidence" value="ECO:0007669"/>
    <property type="project" value="UniProtKB-SubCell"/>
</dbReference>
<keyword evidence="3 6" id="KW-1133">Transmembrane helix</keyword>
<evidence type="ECO:0000256" key="5">
    <source>
        <dbReference type="SAM" id="MobiDB-lite"/>
    </source>
</evidence>
<evidence type="ECO:0000256" key="2">
    <source>
        <dbReference type="ARBA" id="ARBA00022692"/>
    </source>
</evidence>
<feature type="transmembrane region" description="Helical" evidence="6">
    <location>
        <begin position="1094"/>
        <end position="1113"/>
    </location>
</feature>
<proteinExistence type="predicted"/>
<feature type="compositionally biased region" description="Polar residues" evidence="5">
    <location>
        <begin position="931"/>
        <end position="941"/>
    </location>
</feature>
<feature type="transmembrane region" description="Helical" evidence="6">
    <location>
        <begin position="859"/>
        <end position="881"/>
    </location>
</feature>
<feature type="transmembrane region" description="Helical" evidence="6">
    <location>
        <begin position="1125"/>
        <end position="1146"/>
    </location>
</feature>
<feature type="region of interest" description="Disordered" evidence="5">
    <location>
        <begin position="995"/>
        <end position="1026"/>
    </location>
</feature>
<feature type="region of interest" description="Disordered" evidence="5">
    <location>
        <begin position="903"/>
        <end position="980"/>
    </location>
</feature>
<feature type="compositionally biased region" description="Polar residues" evidence="5">
    <location>
        <begin position="1016"/>
        <end position="1026"/>
    </location>
</feature>
<dbReference type="EMBL" id="VDEP01000340">
    <property type="protein sequence ID" value="KAA1100585.1"/>
    <property type="molecule type" value="Genomic_DNA"/>
</dbReference>
<feature type="transmembrane region" description="Helical" evidence="6">
    <location>
        <begin position="760"/>
        <end position="784"/>
    </location>
</feature>
<feature type="compositionally biased region" description="Polar residues" evidence="5">
    <location>
        <begin position="1391"/>
        <end position="1406"/>
    </location>
</feature>
<name>A0A5B0PG79_PUCGR</name>
<dbReference type="PANTHER" id="PTHR12570:SF86">
    <property type="entry name" value="ADR321CP"/>
    <property type="match status" value="1"/>
</dbReference>
<feature type="transmembrane region" description="Helical" evidence="6">
    <location>
        <begin position="1152"/>
        <end position="1174"/>
    </location>
</feature>
<organism evidence="7 8">
    <name type="scientific">Puccinia graminis f. sp. tritici</name>
    <dbReference type="NCBI Taxonomy" id="56615"/>
    <lineage>
        <taxon>Eukaryota</taxon>
        <taxon>Fungi</taxon>
        <taxon>Dikarya</taxon>
        <taxon>Basidiomycota</taxon>
        <taxon>Pucciniomycotina</taxon>
        <taxon>Pucciniomycetes</taxon>
        <taxon>Pucciniales</taxon>
        <taxon>Pucciniaceae</taxon>
        <taxon>Puccinia</taxon>
    </lineage>
</organism>
<dbReference type="GO" id="GO:0015095">
    <property type="term" value="F:magnesium ion transmembrane transporter activity"/>
    <property type="evidence" value="ECO:0007669"/>
    <property type="project" value="InterPro"/>
</dbReference>
<accession>A0A5B0PG79</accession>
<feature type="compositionally biased region" description="Polar residues" evidence="5">
    <location>
        <begin position="1324"/>
        <end position="1334"/>
    </location>
</feature>
<feature type="compositionally biased region" description="Polar residues" evidence="5">
    <location>
        <begin position="963"/>
        <end position="977"/>
    </location>
</feature>
<feature type="compositionally biased region" description="Acidic residues" evidence="5">
    <location>
        <begin position="1223"/>
        <end position="1247"/>
    </location>
</feature>
<dbReference type="InterPro" id="IPR037185">
    <property type="entry name" value="EmrE-like"/>
</dbReference>
<dbReference type="SUPFAM" id="SSF103481">
    <property type="entry name" value="Multidrug resistance efflux transporter EmrE"/>
    <property type="match status" value="1"/>
</dbReference>
<comment type="caution">
    <text evidence="7">The sequence shown here is derived from an EMBL/GenBank/DDBJ whole genome shotgun (WGS) entry which is preliminary data.</text>
</comment>
<keyword evidence="2 6" id="KW-0812">Transmembrane</keyword>
<reference evidence="7 8" key="1">
    <citation type="submission" date="2019-05" db="EMBL/GenBank/DDBJ databases">
        <title>Emergence of the Ug99 lineage of the wheat stem rust pathogen through somatic hybridization.</title>
        <authorList>
            <person name="Li F."/>
            <person name="Upadhyaya N.M."/>
            <person name="Sperschneider J."/>
            <person name="Matny O."/>
            <person name="Nguyen-Phuc H."/>
            <person name="Mago R."/>
            <person name="Raley C."/>
            <person name="Miller M.E."/>
            <person name="Silverstein K.A.T."/>
            <person name="Henningsen E."/>
            <person name="Hirsch C.D."/>
            <person name="Visser B."/>
            <person name="Pretorius Z.A."/>
            <person name="Steffenson B.J."/>
            <person name="Schwessinger B."/>
            <person name="Dodds P.N."/>
            <person name="Figueroa M."/>
        </authorList>
    </citation>
    <scope>NUCLEOTIDE SEQUENCE [LARGE SCALE GENOMIC DNA]</scope>
    <source>
        <strain evidence="7 8">Ug99</strain>
    </source>
</reference>
<comment type="subcellular location">
    <subcellularLocation>
        <location evidence="1">Membrane</location>
        <topology evidence="1">Multi-pass membrane protein</topology>
    </subcellularLocation>
</comment>
<evidence type="ECO:0000313" key="8">
    <source>
        <dbReference type="Proteomes" id="UP000325313"/>
    </source>
</evidence>
<feature type="compositionally biased region" description="Basic residues" evidence="5">
    <location>
        <begin position="942"/>
        <end position="957"/>
    </location>
</feature>
<feature type="region of interest" description="Disordered" evidence="5">
    <location>
        <begin position="1180"/>
        <end position="1255"/>
    </location>
</feature>
<gene>
    <name evidence="7" type="ORF">PGTUg99_025557</name>
</gene>
<dbReference type="Pfam" id="PF05653">
    <property type="entry name" value="Mg_trans_NIPA"/>
    <property type="match status" value="2"/>
</dbReference>
<dbReference type="Proteomes" id="UP000325313">
    <property type="component" value="Unassembled WGS sequence"/>
</dbReference>
<feature type="transmembrane region" description="Helical" evidence="6">
    <location>
        <begin position="718"/>
        <end position="740"/>
    </location>
</feature>
<evidence type="ECO:0000256" key="6">
    <source>
        <dbReference type="SAM" id="Phobius"/>
    </source>
</evidence>
<feature type="compositionally biased region" description="Basic residues" evidence="5">
    <location>
        <begin position="1000"/>
        <end position="1015"/>
    </location>
</feature>
<dbReference type="InterPro" id="IPR008521">
    <property type="entry name" value="Mg_trans_NIPA"/>
</dbReference>
<protein>
    <submittedName>
        <fullName evidence="7">Uncharacterized protein</fullName>
    </submittedName>
</protein>
<feature type="transmembrane region" description="Helical" evidence="6">
    <location>
        <begin position="818"/>
        <end position="839"/>
    </location>
</feature>
<feature type="compositionally biased region" description="Low complexity" evidence="5">
    <location>
        <begin position="907"/>
        <end position="920"/>
    </location>
</feature>
<keyword evidence="4 6" id="KW-0472">Membrane</keyword>
<evidence type="ECO:0000256" key="4">
    <source>
        <dbReference type="ARBA" id="ARBA00023136"/>
    </source>
</evidence>
<feature type="transmembrane region" description="Helical" evidence="6">
    <location>
        <begin position="790"/>
        <end position="811"/>
    </location>
</feature>
<sequence>MRLKIPTKITSRRTFYGKAQLENSFIPSYQLIKPEQEQQEQQQHQNRSENQSISRLIQELKAQQPERRIELEKIENYSNINDQENDETQLAQLIRLSVKYSLSQSQKDLLEERPIEEYQDQTLIHGALLPIRDESLQYIINQVKLNNRLHHWIEQDLIQTLAQLNQTDLLFELLAKLSSRQYFSREKGTITLVERLLSHLPLPSDTPIQSIDSLAERIHQATSLEIFRDQSTQLAGKLLSRLKQPSFEHVWEWYQLSKSRTGGRVLEGCLVAILEFRAELARRPERLDQVIADFRGLALITRSLSSVDLLRCIENLLWLAIGAQRAPLAGLALDGELTKPLEGKQMMEESTMVELLGRLLALAENREEAFMFYERLSRLGRPTPRFFERLLRDYLALCECPRTVEERAQALPMSRLMAILEHMKQASIPVDGQTYAVLLNHYSSVVRMNPRNLSTRLQLERIHTLIKLDINLEPDGQLIHQLFKAFSYNGLYDKAWTIWDRFFFPSSHVRKTKLGRQTEGFRRISNASFATMFDLAGFESERYGDGRLNLRALDGWAFLVHQALHPPHPNSNPETIEQPSACYLNKNLFDAWIECLCRARRIEDALMLIFPSSSISLPSSFASNNSNNDSPDDQLLDQPEDKEKLHLVTLILLGIGIMLGLDSPIPDVPVSLLSSIWILDSDPSKKIKQTINNQQPTTNNQQSNQVRYMNNQDHQPPFNLALGISIGLLASFIQSLGLTIQRKSHLQNDRLPPSSRKPDYARPVWLIGFTIYFSFNILGSIFQIGTLPLIILGPLGAISLLWNAILARLLLADRFSPHLIFGTILIGLGALLIGLYGLLPDQSASHDLDQLIYLYSRTPFLVEIIILILTFSIICSFAHLYEFRLNQSLETISLLTISPTPTPPDPSNLNLNNRLPNQTNDPPHSRHSLNLIPSQSITSHGSLRKKKIHHHHHHHYPAYRPRSLSSPTHQNHQNHPLSLSFPHQPIDIIDSHIPLTPPFSKKRHQRPSRPSRTLKRANSTYSSGPVQLSIDKDETGGCQGLLSSQKIDKLKLLIGIAYGSTSGTLSGICLLFAKTGVELLIRSLTGAVNEFYKFQTWLILLVLLISALLQLWYLNKALRLVNPTLICPLAFCFYNLSSIISSLVYYDQVKLLSAFQIFAISLGTIILLGGVWVVSIGTNKTSSKNSSEEEEGLEEDGRSSHGSVVDEDEVTPLLPSSSRIGGMDDDGDGEEPIVCTEDPEGIDDSFDSPDRAAHSYSHRNALLQSSSGSSSPINPRRSSHPFDTLIRQFLVEGEVTPVRGFSIGLGAASPGFAIRPKKRRKNTENLGRSSLTDWRSNDHLDDCQQYQQQQQQQQQQHQNQNEHQQYESQDQQQQEDHLPQVQQQPPRLSIGTDTNRLITPDTCQPFSSSASSCSS</sequence>
<feature type="transmembrane region" description="Helical" evidence="6">
    <location>
        <begin position="1052"/>
        <end position="1074"/>
    </location>
</feature>